<dbReference type="InterPro" id="IPR002068">
    <property type="entry name" value="A-crystallin/Hsp20_dom"/>
</dbReference>
<sequence length="136" mass="14697">MIFTAPMIRRSSQGFPRAADQALQRFLQSTLTPPLHRLSEASASASAAFTATQDDQATTLQLDVPGLSREQLQLRLEGAQVHLTSVEGAPRKVQRSWELDHAIDVAASNAKLENGVLTLRLAKLAPVDKAVTLAID</sequence>
<evidence type="ECO:0000256" key="2">
    <source>
        <dbReference type="RuleBase" id="RU003616"/>
    </source>
</evidence>
<dbReference type="EMBL" id="QXMN01000174">
    <property type="protein sequence ID" value="RIX71253.1"/>
    <property type="molecule type" value="Genomic_DNA"/>
</dbReference>
<dbReference type="OrthoDB" id="8794599at2"/>
<feature type="domain" description="SHSP" evidence="3">
    <location>
        <begin position="40"/>
        <end position="136"/>
    </location>
</feature>
<evidence type="ECO:0000313" key="5">
    <source>
        <dbReference type="Proteomes" id="UP000265619"/>
    </source>
</evidence>
<dbReference type="PROSITE" id="PS01031">
    <property type="entry name" value="SHSP"/>
    <property type="match status" value="1"/>
</dbReference>
<evidence type="ECO:0000256" key="1">
    <source>
        <dbReference type="PROSITE-ProRule" id="PRU00285"/>
    </source>
</evidence>
<dbReference type="SUPFAM" id="SSF49764">
    <property type="entry name" value="HSP20-like chaperones"/>
    <property type="match status" value="1"/>
</dbReference>
<name>A0A9X8GRX6_9BURK</name>
<dbReference type="Proteomes" id="UP000265619">
    <property type="component" value="Unassembled WGS sequence"/>
</dbReference>
<dbReference type="Gene3D" id="2.60.40.790">
    <property type="match status" value="1"/>
</dbReference>
<dbReference type="InterPro" id="IPR008978">
    <property type="entry name" value="HSP20-like_chaperone"/>
</dbReference>
<reference evidence="4 5" key="1">
    <citation type="submission" date="2018-09" db="EMBL/GenBank/DDBJ databases">
        <title>Acidovorax cavernicola nov. sp. isolated from Gruta de las Maravillas (Aracena, Spain).</title>
        <authorList>
            <person name="Jurado V."/>
            <person name="Gutierrez-Patricio S."/>
            <person name="Gonzalez-Pimentel J.L."/>
            <person name="Miller A.Z."/>
            <person name="Laiz L."/>
            <person name="Saiz-Jimenez C."/>
        </authorList>
    </citation>
    <scope>NUCLEOTIDE SEQUENCE [LARGE SCALE GENOMIC DNA]</scope>
    <source>
        <strain evidence="4 5">1011MAR4D40.2</strain>
    </source>
</reference>
<dbReference type="AlphaFoldDB" id="A0A9X8GRX6"/>
<evidence type="ECO:0000259" key="3">
    <source>
        <dbReference type="PROSITE" id="PS01031"/>
    </source>
</evidence>
<protein>
    <submittedName>
        <fullName evidence="4">Hsp20/alpha crystallin family protein</fullName>
    </submittedName>
</protein>
<evidence type="ECO:0000313" key="4">
    <source>
        <dbReference type="EMBL" id="RIX71253.1"/>
    </source>
</evidence>
<accession>A0A9X8GRX6</accession>
<proteinExistence type="inferred from homology"/>
<organism evidence="4 5">
    <name type="scientific">Acidovorax cavernicola</name>
    <dbReference type="NCBI Taxonomy" id="1675792"/>
    <lineage>
        <taxon>Bacteria</taxon>
        <taxon>Pseudomonadati</taxon>
        <taxon>Pseudomonadota</taxon>
        <taxon>Betaproteobacteria</taxon>
        <taxon>Burkholderiales</taxon>
        <taxon>Comamonadaceae</taxon>
        <taxon>Acidovorax</taxon>
    </lineage>
</organism>
<comment type="similarity">
    <text evidence="1 2">Belongs to the small heat shock protein (HSP20) family.</text>
</comment>
<dbReference type="Pfam" id="PF00011">
    <property type="entry name" value="HSP20"/>
    <property type="match status" value="1"/>
</dbReference>
<comment type="caution">
    <text evidence="4">The sequence shown here is derived from an EMBL/GenBank/DDBJ whole genome shotgun (WGS) entry which is preliminary data.</text>
</comment>
<dbReference type="CDD" id="cd00298">
    <property type="entry name" value="ACD_sHsps_p23-like"/>
    <property type="match status" value="1"/>
</dbReference>
<keyword evidence="5" id="KW-1185">Reference proteome</keyword>
<gene>
    <name evidence="4" type="ORF">D3H34_32195</name>
</gene>
<dbReference type="RefSeq" id="WP_119558818.1">
    <property type="nucleotide sequence ID" value="NZ_QXMN01000174.1"/>
</dbReference>